<gene>
    <name evidence="1" type="ORF">BIN_B_05493</name>
</gene>
<dbReference type="EMBL" id="LR589194">
    <property type="protein sequence ID" value="VTP04320.1"/>
    <property type="molecule type" value="Genomic_DNA"/>
</dbReference>
<reference evidence="1" key="1">
    <citation type="submission" date="2019-05" db="EMBL/GenBank/DDBJ databases">
        <authorList>
            <person name="Naeem R."/>
            <person name="Antony C."/>
            <person name="Guan Q."/>
        </authorList>
    </citation>
    <scope>NUCLEOTIDE SEQUENCE</scope>
    <source>
        <strain evidence="1">2</strain>
    </source>
</reference>
<dbReference type="AlphaFoldDB" id="A0A653F3V4"/>
<proteinExistence type="predicted"/>
<name>A0A653F3V4_9MYCO</name>
<evidence type="ECO:0008006" key="2">
    <source>
        <dbReference type="Google" id="ProtNLM"/>
    </source>
</evidence>
<dbReference type="InterPro" id="IPR019239">
    <property type="entry name" value="VapB_antitoxin"/>
</dbReference>
<accession>A0A653F3V4</accession>
<protein>
    <recommendedName>
        <fullName evidence="2">Antitoxin</fullName>
    </recommendedName>
</protein>
<sequence length="68" mass="7454">MARTTVNVDDAILDQARVILGTRGVSETINAAMAAVVRRATLDEFTLRDFDITDTELADSRRDRSVSA</sequence>
<dbReference type="Pfam" id="PF09957">
    <property type="entry name" value="VapB_antitoxin"/>
    <property type="match status" value="1"/>
</dbReference>
<organism evidence="1">
    <name type="scientific">Mycobacterium riyadhense</name>
    <dbReference type="NCBI Taxonomy" id="486698"/>
    <lineage>
        <taxon>Bacteria</taxon>
        <taxon>Bacillati</taxon>
        <taxon>Actinomycetota</taxon>
        <taxon>Actinomycetes</taxon>
        <taxon>Mycobacteriales</taxon>
        <taxon>Mycobacteriaceae</taxon>
        <taxon>Mycobacterium</taxon>
    </lineage>
</organism>
<evidence type="ECO:0000313" key="1">
    <source>
        <dbReference type="EMBL" id="VTP04320.1"/>
    </source>
</evidence>